<dbReference type="InterPro" id="IPR011990">
    <property type="entry name" value="TPR-like_helical_dom_sf"/>
</dbReference>
<reference evidence="4 5" key="1">
    <citation type="submission" date="2021-05" db="EMBL/GenBank/DDBJ databases">
        <title>A novel Methanospirillum isolate from a pyrite-forming mixed culture.</title>
        <authorList>
            <person name="Bunk B."/>
            <person name="Sproer C."/>
            <person name="Spring S."/>
            <person name="Pester M."/>
        </authorList>
    </citation>
    <scope>NUCLEOTIDE SEQUENCE [LARGE SCALE GENOMIC DNA]</scope>
    <source>
        <strain evidence="4 5">J.3.6.1-F.2.7.3</strain>
    </source>
</reference>
<dbReference type="InterPro" id="IPR051685">
    <property type="entry name" value="Ycf3/AcsC/BcsC/TPR_MFPF"/>
</dbReference>
<dbReference type="Pfam" id="PF13424">
    <property type="entry name" value="TPR_12"/>
    <property type="match status" value="1"/>
</dbReference>
<dbReference type="Proteomes" id="UP000680656">
    <property type="component" value="Chromosome"/>
</dbReference>
<dbReference type="PROSITE" id="PS51257">
    <property type="entry name" value="PROKAR_LIPOPROTEIN"/>
    <property type="match status" value="1"/>
</dbReference>
<dbReference type="KEGG" id="mrtj:KHC33_04245"/>
<dbReference type="SUPFAM" id="SSF48452">
    <property type="entry name" value="TPR-like"/>
    <property type="match status" value="1"/>
</dbReference>
<keyword evidence="1" id="KW-0677">Repeat</keyword>
<keyword evidence="2 3" id="KW-0802">TPR repeat</keyword>
<name>A0A8E7EKI0_9EURY</name>
<dbReference type="InterPro" id="IPR019734">
    <property type="entry name" value="TPR_rpt"/>
</dbReference>
<evidence type="ECO:0000256" key="1">
    <source>
        <dbReference type="ARBA" id="ARBA00022737"/>
    </source>
</evidence>
<feature type="repeat" description="TPR" evidence="3">
    <location>
        <begin position="107"/>
        <end position="140"/>
    </location>
</feature>
<evidence type="ECO:0000256" key="3">
    <source>
        <dbReference type="PROSITE-ProRule" id="PRU00339"/>
    </source>
</evidence>
<dbReference type="EMBL" id="CP075546">
    <property type="protein sequence ID" value="QVV89731.1"/>
    <property type="molecule type" value="Genomic_DNA"/>
</dbReference>
<keyword evidence="5" id="KW-1185">Reference proteome</keyword>
<dbReference type="AlphaFoldDB" id="A0A8E7EKI0"/>
<dbReference type="PANTHER" id="PTHR44943">
    <property type="entry name" value="CELLULOSE SYNTHASE OPERON PROTEIN C"/>
    <property type="match status" value="1"/>
</dbReference>
<evidence type="ECO:0000313" key="5">
    <source>
        <dbReference type="Proteomes" id="UP000680656"/>
    </source>
</evidence>
<dbReference type="GeneID" id="65096367"/>
<gene>
    <name evidence="4" type="ORF">KHC33_04245</name>
</gene>
<protein>
    <submittedName>
        <fullName evidence="4">Tetratricopeptide repeat protein</fullName>
    </submittedName>
</protein>
<dbReference type="PANTHER" id="PTHR44943:SF8">
    <property type="entry name" value="TPR REPEAT-CONTAINING PROTEIN MJ0263"/>
    <property type="match status" value="1"/>
</dbReference>
<sequence>MKRGVIFAIICLILFSFVMIAGCGKGQLPPANKEVIAICKLIDQGKSVGEILEAYDRAAQKYPRFSYLWQEKGDYLSRIGRYNDAVEAYKQALLTVRSSTTSDVESAEIWIDIGKALEMQKKYEEALSAYEEAYKVFSRSDDVITAIDRMQNKI</sequence>
<organism evidence="4 5">
    <name type="scientific">Methanospirillum purgamenti</name>
    <dbReference type="NCBI Taxonomy" id="2834276"/>
    <lineage>
        <taxon>Archaea</taxon>
        <taxon>Methanobacteriati</taxon>
        <taxon>Methanobacteriota</taxon>
        <taxon>Stenosarchaea group</taxon>
        <taxon>Methanomicrobia</taxon>
        <taxon>Methanomicrobiales</taxon>
        <taxon>Methanospirillaceae</taxon>
        <taxon>Methanospirillum</taxon>
    </lineage>
</organism>
<proteinExistence type="predicted"/>
<accession>A0A8E7EKI0</accession>
<evidence type="ECO:0000313" key="4">
    <source>
        <dbReference type="EMBL" id="QVV89731.1"/>
    </source>
</evidence>
<dbReference type="Gene3D" id="1.25.40.10">
    <property type="entry name" value="Tetratricopeptide repeat domain"/>
    <property type="match status" value="1"/>
</dbReference>
<dbReference type="RefSeq" id="WP_214420519.1">
    <property type="nucleotide sequence ID" value="NZ_CP075546.1"/>
</dbReference>
<dbReference type="PROSITE" id="PS50005">
    <property type="entry name" value="TPR"/>
    <property type="match status" value="1"/>
</dbReference>
<dbReference type="SMART" id="SM00028">
    <property type="entry name" value="TPR"/>
    <property type="match status" value="2"/>
</dbReference>
<evidence type="ECO:0000256" key="2">
    <source>
        <dbReference type="ARBA" id="ARBA00022803"/>
    </source>
</evidence>